<keyword evidence="10" id="KW-1185">Reference proteome</keyword>
<dbReference type="PANTHER" id="PTHR43856">
    <property type="entry name" value="CARDIOLIPIN HYDROLASE"/>
    <property type="match status" value="1"/>
</dbReference>
<evidence type="ECO:0000313" key="10">
    <source>
        <dbReference type="Proteomes" id="UP000478052"/>
    </source>
</evidence>
<dbReference type="Gene3D" id="3.30.870.10">
    <property type="entry name" value="Endonuclease Chain A"/>
    <property type="match status" value="1"/>
</dbReference>
<feature type="signal peptide" evidence="7">
    <location>
        <begin position="1"/>
        <end position="21"/>
    </location>
</feature>
<organism evidence="9 10">
    <name type="scientific">Aphis craccivora</name>
    <name type="common">Cowpea aphid</name>
    <dbReference type="NCBI Taxonomy" id="307492"/>
    <lineage>
        <taxon>Eukaryota</taxon>
        <taxon>Metazoa</taxon>
        <taxon>Ecdysozoa</taxon>
        <taxon>Arthropoda</taxon>
        <taxon>Hexapoda</taxon>
        <taxon>Insecta</taxon>
        <taxon>Pterygota</taxon>
        <taxon>Neoptera</taxon>
        <taxon>Paraneoptera</taxon>
        <taxon>Hemiptera</taxon>
        <taxon>Sternorrhyncha</taxon>
        <taxon>Aphidomorpha</taxon>
        <taxon>Aphidoidea</taxon>
        <taxon>Aphididae</taxon>
        <taxon>Aphidini</taxon>
        <taxon>Aphis</taxon>
        <taxon>Aphis</taxon>
    </lineage>
</organism>
<dbReference type="Pfam" id="PF05699">
    <property type="entry name" value="Dimer_Tnp_hAT"/>
    <property type="match status" value="1"/>
</dbReference>
<accession>A0A6G0ZMQ8</accession>
<dbReference type="InterPro" id="IPR001736">
    <property type="entry name" value="PLipase_D/transphosphatidylase"/>
</dbReference>
<sequence>MYGSMNLIRILGSVTLACCSASLSTLLYNYFHKEETEVIFFYGTVPICNLHRNIPTITLPIQNNECFECKVNIIIGYLNKAKTTLDICMYMLNHELLSNAIIDAYKRGVNVRLILNEDNSTSTWKMGSIGILKKIKKDKHKEYLMHHKFVIIDNKKVILGSMNWTKMSVRANFENVLITNNYELVYSFNQEFQSVLFWVNSPKRIFSIIYLTLPVTVATAERSFSKLKIIINYLRNSIGQERLSYISVLNIEQCDTHFSTKKEE</sequence>
<dbReference type="GO" id="GO:0016042">
    <property type="term" value="P:lipid catabolic process"/>
    <property type="evidence" value="ECO:0007669"/>
    <property type="project" value="UniProtKB-KW"/>
</dbReference>
<evidence type="ECO:0000256" key="7">
    <source>
        <dbReference type="SAM" id="SignalP"/>
    </source>
</evidence>
<dbReference type="GO" id="GO:0016891">
    <property type="term" value="F:RNA endonuclease activity producing 5'-phosphomonoesters, hydrolytic mechanism"/>
    <property type="evidence" value="ECO:0007669"/>
    <property type="project" value="TreeGrafter"/>
</dbReference>
<protein>
    <recommendedName>
        <fullName evidence="5">Mitochondrial cardiolipin hydrolase</fullName>
    </recommendedName>
    <alternativeName>
        <fullName evidence="6">Mitochondrial phospholipase</fullName>
    </alternativeName>
</protein>
<name>A0A6G0ZMQ8_APHCR</name>
<evidence type="ECO:0000256" key="6">
    <source>
        <dbReference type="ARBA" id="ARBA00043167"/>
    </source>
</evidence>
<dbReference type="Proteomes" id="UP000478052">
    <property type="component" value="Unassembled WGS sequence"/>
</dbReference>
<gene>
    <name evidence="9" type="ORF">FWK35_00000720</name>
</gene>
<dbReference type="InterPro" id="IPR025202">
    <property type="entry name" value="PLD-like_dom"/>
</dbReference>
<keyword evidence="3" id="KW-0443">Lipid metabolism</keyword>
<dbReference type="AlphaFoldDB" id="A0A6G0ZMQ8"/>
<dbReference type="SUPFAM" id="SSF56024">
    <property type="entry name" value="Phospholipase D/nuclease"/>
    <property type="match status" value="1"/>
</dbReference>
<proteinExistence type="inferred from homology"/>
<feature type="chain" id="PRO_5026179474" description="Mitochondrial cardiolipin hydrolase" evidence="7">
    <location>
        <begin position="22"/>
        <end position="264"/>
    </location>
</feature>
<evidence type="ECO:0000256" key="5">
    <source>
        <dbReference type="ARBA" id="ARBA00040549"/>
    </source>
</evidence>
<evidence type="ECO:0000256" key="2">
    <source>
        <dbReference type="ARBA" id="ARBA00022963"/>
    </source>
</evidence>
<dbReference type="InterPro" id="IPR051406">
    <property type="entry name" value="PLD_domain"/>
</dbReference>
<comment type="caution">
    <text evidence="9">The sequence shown here is derived from an EMBL/GenBank/DDBJ whole genome shotgun (WGS) entry which is preliminary data.</text>
</comment>
<dbReference type="Pfam" id="PF13091">
    <property type="entry name" value="PLDc_2"/>
    <property type="match status" value="1"/>
</dbReference>
<dbReference type="PROSITE" id="PS50035">
    <property type="entry name" value="PLD"/>
    <property type="match status" value="1"/>
</dbReference>
<keyword evidence="1 9" id="KW-0378">Hydrolase</keyword>
<dbReference type="PANTHER" id="PTHR43856:SF1">
    <property type="entry name" value="MITOCHONDRIAL CARDIOLIPIN HYDROLASE"/>
    <property type="match status" value="1"/>
</dbReference>
<dbReference type="GO" id="GO:0046983">
    <property type="term" value="F:protein dimerization activity"/>
    <property type="evidence" value="ECO:0007669"/>
    <property type="project" value="InterPro"/>
</dbReference>
<evidence type="ECO:0000256" key="1">
    <source>
        <dbReference type="ARBA" id="ARBA00022801"/>
    </source>
</evidence>
<dbReference type="InterPro" id="IPR008906">
    <property type="entry name" value="HATC_C_dom"/>
</dbReference>
<dbReference type="EMBL" id="VUJU01000139">
    <property type="protein sequence ID" value="KAF0772753.1"/>
    <property type="molecule type" value="Genomic_DNA"/>
</dbReference>
<feature type="domain" description="PLD phosphodiesterase" evidence="8">
    <location>
        <begin position="141"/>
        <end position="168"/>
    </location>
</feature>
<keyword evidence="2" id="KW-0442">Lipid degradation</keyword>
<reference evidence="9 10" key="1">
    <citation type="submission" date="2019-08" db="EMBL/GenBank/DDBJ databases">
        <title>Whole genome of Aphis craccivora.</title>
        <authorList>
            <person name="Voronova N.V."/>
            <person name="Shulinski R.S."/>
            <person name="Bandarenka Y.V."/>
            <person name="Zhorov D.G."/>
            <person name="Warner D."/>
        </authorList>
    </citation>
    <scope>NUCLEOTIDE SEQUENCE [LARGE SCALE GENOMIC DNA]</scope>
    <source>
        <strain evidence="9">180601</strain>
        <tissue evidence="9">Whole Body</tissue>
    </source>
</reference>
<keyword evidence="7" id="KW-0732">Signal</keyword>
<dbReference type="SMART" id="SM00155">
    <property type="entry name" value="PLDc"/>
    <property type="match status" value="1"/>
</dbReference>
<evidence type="ECO:0000259" key="8">
    <source>
        <dbReference type="PROSITE" id="PS50035"/>
    </source>
</evidence>
<dbReference type="OrthoDB" id="5205528at2759"/>
<evidence type="ECO:0000256" key="4">
    <source>
        <dbReference type="ARBA" id="ARBA00038012"/>
    </source>
</evidence>
<comment type="similarity">
    <text evidence="4">Belongs to the phospholipase D family. MitoPLD/Zucchini subfamily.</text>
</comment>
<evidence type="ECO:0000256" key="3">
    <source>
        <dbReference type="ARBA" id="ARBA00023098"/>
    </source>
</evidence>
<evidence type="ECO:0000313" key="9">
    <source>
        <dbReference type="EMBL" id="KAF0772753.1"/>
    </source>
</evidence>